<feature type="region of interest" description="Disordered" evidence="3">
    <location>
        <begin position="319"/>
        <end position="343"/>
    </location>
</feature>
<keyword evidence="1 2" id="KW-0727">SH2 domain</keyword>
<feature type="region of interest" description="Disordered" evidence="3">
    <location>
        <begin position="904"/>
        <end position="923"/>
    </location>
</feature>
<dbReference type="InterPro" id="IPR036860">
    <property type="entry name" value="SH2_dom_sf"/>
</dbReference>
<name>A0AAV2T309_CALDB</name>
<feature type="region of interest" description="Disordered" evidence="3">
    <location>
        <begin position="425"/>
        <end position="464"/>
    </location>
</feature>
<feature type="compositionally biased region" description="Polar residues" evidence="3">
    <location>
        <begin position="705"/>
        <end position="716"/>
    </location>
</feature>
<feature type="compositionally biased region" description="Pro residues" evidence="3">
    <location>
        <begin position="688"/>
        <end position="698"/>
    </location>
</feature>
<gene>
    <name evidence="6" type="ORF">CDAUBV1_LOCUS3251</name>
</gene>
<dbReference type="SUPFAM" id="SSF55550">
    <property type="entry name" value="SH2 domain"/>
    <property type="match status" value="1"/>
</dbReference>
<dbReference type="PANTHER" id="PTHR15832:SF2">
    <property type="entry name" value="SH2 DOMAIN-CONTAINING PROTEIN"/>
    <property type="match status" value="1"/>
</dbReference>
<dbReference type="Proteomes" id="UP001497525">
    <property type="component" value="Unassembled WGS sequence"/>
</dbReference>
<feature type="region of interest" description="Disordered" evidence="3">
    <location>
        <begin position="548"/>
        <end position="617"/>
    </location>
</feature>
<evidence type="ECO:0000256" key="1">
    <source>
        <dbReference type="ARBA" id="ARBA00022999"/>
    </source>
</evidence>
<feature type="region of interest" description="Disordered" evidence="3">
    <location>
        <begin position="657"/>
        <end position="716"/>
    </location>
</feature>
<dbReference type="Pfam" id="PF00640">
    <property type="entry name" value="PID"/>
    <property type="match status" value="1"/>
</dbReference>
<feature type="compositionally biased region" description="Polar residues" evidence="3">
    <location>
        <begin position="548"/>
        <end position="577"/>
    </location>
</feature>
<evidence type="ECO:0000313" key="7">
    <source>
        <dbReference type="Proteomes" id="UP001497525"/>
    </source>
</evidence>
<feature type="region of interest" description="Disordered" evidence="3">
    <location>
        <begin position="134"/>
        <end position="303"/>
    </location>
</feature>
<dbReference type="SMART" id="SM00462">
    <property type="entry name" value="PTB"/>
    <property type="match status" value="1"/>
</dbReference>
<evidence type="ECO:0000313" key="6">
    <source>
        <dbReference type="EMBL" id="CAL5131065.1"/>
    </source>
</evidence>
<dbReference type="Gene3D" id="3.30.505.10">
    <property type="entry name" value="SH2 domain"/>
    <property type="match status" value="1"/>
</dbReference>
<feature type="compositionally biased region" description="Low complexity" evidence="3">
    <location>
        <begin position="668"/>
        <end position="687"/>
    </location>
</feature>
<feature type="compositionally biased region" description="Low complexity" evidence="3">
    <location>
        <begin position="137"/>
        <end position="148"/>
    </location>
</feature>
<feature type="domain" description="SH2" evidence="5">
    <location>
        <begin position="734"/>
        <end position="829"/>
    </location>
</feature>
<feature type="compositionally biased region" description="Basic and acidic residues" evidence="3">
    <location>
        <begin position="192"/>
        <end position="203"/>
    </location>
</feature>
<dbReference type="PROSITE" id="PS50001">
    <property type="entry name" value="SH2"/>
    <property type="match status" value="1"/>
</dbReference>
<protein>
    <submittedName>
        <fullName evidence="6">Uncharacterized protein</fullName>
    </submittedName>
</protein>
<feature type="compositionally biased region" description="Low complexity" evidence="3">
    <location>
        <begin position="216"/>
        <end position="249"/>
    </location>
</feature>
<dbReference type="Gene3D" id="2.30.29.30">
    <property type="entry name" value="Pleckstrin-homology domain (PH domain)/Phosphotyrosine-binding domain (PTB)"/>
    <property type="match status" value="1"/>
</dbReference>
<feature type="compositionally biased region" description="Low complexity" evidence="3">
    <location>
        <begin position="166"/>
        <end position="177"/>
    </location>
</feature>
<evidence type="ECO:0000256" key="3">
    <source>
        <dbReference type="SAM" id="MobiDB-lite"/>
    </source>
</evidence>
<sequence>MEDCVYRHAVYIGSFSVEETDNHLRAQKVQQNLESLRVFERSKDVLICISVRGIKISSVDREMIYMAHALRRVSYATCDAPYKQFAFLAREPMGEANHQYCHVFVAPDSSQAEELNRIVGDAFQLAYLRQRLKAQGSSSEGSDVSSTSIPRLTDRHPPWPPPPASDDPSSSALNVLNLPPPPSCPPPPLEGETIKSEEPRVKEVSAPVPLPPDSPPVVNNVASRDQTTPATSTSNSSSSTASECALSGSKEPETRAAQTTPPTQSTDLVFLRRHFLRRSEGKRTPDPQILGGSTRQPRRRQGNSLASLFSAARHSAFFPSSTVKEPEPSQLSDPSDLGDASSSETPLRVSHIFFDLRTFSGGSPVVALKERLDAQAIAEAKASACAEAAAVLAAAKLASERAAHAPAPPATPPRSTESVRPEIYPIVNSSPSSTDSRGSGVFRMAGEENSDPAPPPPPVRVHSLRHSHDDLTFGAAQSSSKLDERVYDEAETSEDNVHGTVPFRTLSHFPSSNIHSTGVEQSRRNSEFIMSTSSALNGHAELVLNRLNSNGPQSRSAFVQNQKSTDPNFSMVASPSRPTDKSDRKPHFGSRRVVRPKPHHRERPKYPDDQSSVVFSSSCERPVATKIGDNTSYTRSPLHVIADQSPSTVISHAVDQPWTTSASGGGWSQQQQSIMSASSISAETPTPTATPTPTPTQTPQPTTAISNHSNSTNGSVNIISDSQEEAEFLQRAPWYRAFLPREVAFELLAREEVGSFLVRNSTTHPDCCALSVRVPLEENPIGITHYLIQRTKHGMRLKGLDKEWPSLRALITHLTVIPEMLPCPLRLPLYTNNPMFTHVDEQPIERDQRSHRGTAVIPFRPNNEDSVDGHHIICPETMQPVTSLPSRPVPPSCASRAYLSSLSHPIPQRIRKNSPDSTTHGRVGLAVPSDLAATSVGSNTLNVVHVQSYSICDTHAPSNHTPSNSQGITNLEERRYKGNNSHPVDGVPDSVILQSNQNANFLMLDTDDQEDEDYQRLSDFSSIMAELKLVPDTPLTSC</sequence>
<evidence type="ECO:0000259" key="5">
    <source>
        <dbReference type="PROSITE" id="PS50001"/>
    </source>
</evidence>
<dbReference type="InterPro" id="IPR000980">
    <property type="entry name" value="SH2"/>
</dbReference>
<proteinExistence type="predicted"/>
<evidence type="ECO:0000256" key="2">
    <source>
        <dbReference type="PROSITE-ProRule" id="PRU00191"/>
    </source>
</evidence>
<evidence type="ECO:0000259" key="4">
    <source>
        <dbReference type="PROSITE" id="PS01179"/>
    </source>
</evidence>
<reference evidence="6" key="1">
    <citation type="submission" date="2024-06" db="EMBL/GenBank/DDBJ databases">
        <authorList>
            <person name="Liu X."/>
            <person name="Lenzi L."/>
            <person name="Haldenby T S."/>
            <person name="Uol C."/>
        </authorList>
    </citation>
    <scope>NUCLEOTIDE SEQUENCE</scope>
</reference>
<dbReference type="InterPro" id="IPR006020">
    <property type="entry name" value="PTB/PI_dom"/>
</dbReference>
<feature type="compositionally biased region" description="Polar residues" evidence="3">
    <location>
        <begin position="256"/>
        <end position="267"/>
    </location>
</feature>
<feature type="compositionally biased region" description="Polar residues" evidence="3">
    <location>
        <begin position="319"/>
        <end position="333"/>
    </location>
</feature>
<feature type="domain" description="PID" evidence="4">
    <location>
        <begin position="9"/>
        <end position="127"/>
    </location>
</feature>
<dbReference type="AlphaFoldDB" id="A0AAV2T309"/>
<dbReference type="PANTHER" id="PTHR15832">
    <property type="entry name" value="SHC (SRC HOMOLOGY DOMAIN C-TERMINAL) ADAPTOR HOMOLOG"/>
    <property type="match status" value="1"/>
</dbReference>
<feature type="compositionally biased region" description="Pro residues" evidence="3">
    <location>
        <begin position="178"/>
        <end position="189"/>
    </location>
</feature>
<dbReference type="EMBL" id="CAXLJL010000079">
    <property type="protein sequence ID" value="CAL5131065.1"/>
    <property type="molecule type" value="Genomic_DNA"/>
</dbReference>
<dbReference type="SMART" id="SM00252">
    <property type="entry name" value="SH2"/>
    <property type="match status" value="1"/>
</dbReference>
<feature type="compositionally biased region" description="Low complexity" evidence="3">
    <location>
        <begin position="429"/>
        <end position="439"/>
    </location>
</feature>
<accession>A0AAV2T309</accession>
<dbReference type="SUPFAM" id="SSF50729">
    <property type="entry name" value="PH domain-like"/>
    <property type="match status" value="1"/>
</dbReference>
<dbReference type="Pfam" id="PF00017">
    <property type="entry name" value="SH2"/>
    <property type="match status" value="1"/>
</dbReference>
<comment type="caution">
    <text evidence="6">The sequence shown here is derived from an EMBL/GenBank/DDBJ whole genome shotgun (WGS) entry which is preliminary data.</text>
</comment>
<dbReference type="InterPro" id="IPR011993">
    <property type="entry name" value="PH-like_dom_sf"/>
</dbReference>
<feature type="compositionally biased region" description="Basic residues" evidence="3">
    <location>
        <begin position="587"/>
        <end position="603"/>
    </location>
</feature>
<dbReference type="PROSITE" id="PS01179">
    <property type="entry name" value="PID"/>
    <property type="match status" value="1"/>
</dbReference>
<organism evidence="6 7">
    <name type="scientific">Calicophoron daubneyi</name>
    <name type="common">Rumen fluke</name>
    <name type="synonym">Paramphistomum daubneyi</name>
    <dbReference type="NCBI Taxonomy" id="300641"/>
    <lineage>
        <taxon>Eukaryota</taxon>
        <taxon>Metazoa</taxon>
        <taxon>Spiralia</taxon>
        <taxon>Lophotrochozoa</taxon>
        <taxon>Platyhelminthes</taxon>
        <taxon>Trematoda</taxon>
        <taxon>Digenea</taxon>
        <taxon>Plagiorchiida</taxon>
        <taxon>Pronocephalata</taxon>
        <taxon>Paramphistomoidea</taxon>
        <taxon>Paramphistomidae</taxon>
        <taxon>Calicophoron</taxon>
    </lineage>
</organism>
<dbReference type="CDD" id="cd13157">
    <property type="entry name" value="PTB_tensin-related"/>
    <property type="match status" value="1"/>
</dbReference>